<comment type="caution">
    <text evidence="2">The sequence shown here is derived from an EMBL/GenBank/DDBJ whole genome shotgun (WGS) entry which is preliminary data.</text>
</comment>
<dbReference type="PRINTS" id="PR01407">
    <property type="entry name" value="BUTYPHLNCDUF"/>
</dbReference>
<sequence length="149" mass="17340">NPRLSLSQDHNVTRHEDGIQNLPDASRRFMTNLSSQGFTSGRHYWEVDVGQVDVWTVGVALESVLSKDFFSLVRSGKIWALQLDEDGQYKIVHVSRLLLTVKEKLQRLRVYLDYEAGRVTFYNARDMLEILQFETMFTEKVFPYFSTLS</sequence>
<feature type="domain" description="B30.2/SPRY" evidence="1">
    <location>
        <begin position="1"/>
        <end position="149"/>
    </location>
</feature>
<proteinExistence type="predicted"/>
<dbReference type="SMART" id="SM00449">
    <property type="entry name" value="SPRY"/>
    <property type="match status" value="1"/>
</dbReference>
<gene>
    <name evidence="2" type="primary">Trim7_0</name>
    <name evidence="2" type="ORF">LOCOCH_R10901</name>
</gene>
<keyword evidence="3" id="KW-1185">Reference proteome</keyword>
<evidence type="ECO:0000259" key="1">
    <source>
        <dbReference type="PROSITE" id="PS50188"/>
    </source>
</evidence>
<reference evidence="3" key="1">
    <citation type="submission" date="2019-09" db="EMBL/GenBank/DDBJ databases">
        <title>Bird 10,000 Genomes (B10K) Project - Family phase.</title>
        <authorList>
            <person name="Zhang G."/>
        </authorList>
    </citation>
    <scope>NUCLEOTIDE SEQUENCE [LARGE SCALE GENOMIC DNA]</scope>
</reference>
<evidence type="ECO:0000313" key="2">
    <source>
        <dbReference type="EMBL" id="NXO44640.1"/>
    </source>
</evidence>
<evidence type="ECO:0000313" key="3">
    <source>
        <dbReference type="Proteomes" id="UP000572057"/>
    </source>
</evidence>
<protein>
    <submittedName>
        <fullName evidence="2">TRIM7 ligase</fullName>
    </submittedName>
</protein>
<dbReference type="Gene3D" id="2.60.120.920">
    <property type="match status" value="1"/>
</dbReference>
<dbReference type="InterPro" id="IPR001870">
    <property type="entry name" value="B30.2/SPRY"/>
</dbReference>
<dbReference type="InterPro" id="IPR043136">
    <property type="entry name" value="B30.2/SPRY_sf"/>
</dbReference>
<dbReference type="InterPro" id="IPR003877">
    <property type="entry name" value="SPRY_dom"/>
</dbReference>
<keyword evidence="2" id="KW-0436">Ligase</keyword>
<dbReference type="EMBL" id="VXBM01001668">
    <property type="protein sequence ID" value="NXO44640.1"/>
    <property type="molecule type" value="Genomic_DNA"/>
</dbReference>
<dbReference type="SUPFAM" id="SSF49899">
    <property type="entry name" value="Concanavalin A-like lectins/glucanases"/>
    <property type="match status" value="1"/>
</dbReference>
<dbReference type="PANTHER" id="PTHR24103">
    <property type="entry name" value="E3 UBIQUITIN-PROTEIN LIGASE TRIM"/>
    <property type="match status" value="1"/>
</dbReference>
<feature type="non-terminal residue" evidence="2">
    <location>
        <position position="149"/>
    </location>
</feature>
<organism evidence="2 3">
    <name type="scientific">Helopsaltes ochotensis</name>
    <name type="common">Middendorff's grasshopper-warbler</name>
    <dbReference type="NCBI Taxonomy" id="3150915"/>
    <lineage>
        <taxon>Eukaryota</taxon>
        <taxon>Metazoa</taxon>
        <taxon>Chordata</taxon>
        <taxon>Craniata</taxon>
        <taxon>Vertebrata</taxon>
        <taxon>Euteleostomi</taxon>
        <taxon>Archelosauria</taxon>
        <taxon>Archosauria</taxon>
        <taxon>Dinosauria</taxon>
        <taxon>Saurischia</taxon>
        <taxon>Theropoda</taxon>
        <taxon>Coelurosauria</taxon>
        <taxon>Aves</taxon>
        <taxon>Neognathae</taxon>
        <taxon>Neoaves</taxon>
        <taxon>Telluraves</taxon>
        <taxon>Australaves</taxon>
        <taxon>Passeriformes</taxon>
        <taxon>Sylvioidea</taxon>
        <taxon>Locustellidae</taxon>
        <taxon>Helopsaltes</taxon>
    </lineage>
</organism>
<feature type="non-terminal residue" evidence="2">
    <location>
        <position position="1"/>
    </location>
</feature>
<dbReference type="Pfam" id="PF00622">
    <property type="entry name" value="SPRY"/>
    <property type="match status" value="1"/>
</dbReference>
<dbReference type="OrthoDB" id="6270329at2759"/>
<dbReference type="InterPro" id="IPR003879">
    <property type="entry name" value="Butyrophylin_SPRY"/>
</dbReference>
<dbReference type="AlphaFoldDB" id="A0A7L1S8Z1"/>
<dbReference type="PROSITE" id="PS50188">
    <property type="entry name" value="B302_SPRY"/>
    <property type="match status" value="1"/>
</dbReference>
<name>A0A7L1S8Z1_9PASS</name>
<dbReference type="Proteomes" id="UP000572057">
    <property type="component" value="Unassembled WGS sequence"/>
</dbReference>
<accession>A0A7L1S8Z1</accession>
<dbReference type="GO" id="GO:0016874">
    <property type="term" value="F:ligase activity"/>
    <property type="evidence" value="ECO:0007669"/>
    <property type="project" value="UniProtKB-KW"/>
</dbReference>
<dbReference type="InterPro" id="IPR050143">
    <property type="entry name" value="TRIM/RBCC"/>
</dbReference>
<dbReference type="InterPro" id="IPR013320">
    <property type="entry name" value="ConA-like_dom_sf"/>
</dbReference>